<accession>A0A078A624</accession>
<keyword evidence="3" id="KW-1185">Reference proteome</keyword>
<sequence length="123" mass="14316">MRKESLKSPRLLGRSISQLGKFDVDHQFLKYVEETTSHTLNLSPEIVAKDLLVKQNELLKSPLRQLQSLYRRTEQKYKERAQNKLQKLNKVSQFQINTQFLAVPGMNDQRLQSQESRSTLATS</sequence>
<proteinExistence type="predicted"/>
<protein>
    <submittedName>
        <fullName evidence="2">Uncharacterized protein</fullName>
    </submittedName>
</protein>
<gene>
    <name evidence="2" type="primary">Contig12219.g13056</name>
    <name evidence="2" type="ORF">STYLEM_6306</name>
</gene>
<name>A0A078A624_STYLE</name>
<reference evidence="2 3" key="1">
    <citation type="submission" date="2014-06" db="EMBL/GenBank/DDBJ databases">
        <authorList>
            <person name="Swart Estienne"/>
        </authorList>
    </citation>
    <scope>NUCLEOTIDE SEQUENCE [LARGE SCALE GENOMIC DNA]</scope>
    <source>
        <strain evidence="2 3">130c</strain>
    </source>
</reference>
<organism evidence="2 3">
    <name type="scientific">Stylonychia lemnae</name>
    <name type="common">Ciliate</name>
    <dbReference type="NCBI Taxonomy" id="5949"/>
    <lineage>
        <taxon>Eukaryota</taxon>
        <taxon>Sar</taxon>
        <taxon>Alveolata</taxon>
        <taxon>Ciliophora</taxon>
        <taxon>Intramacronucleata</taxon>
        <taxon>Spirotrichea</taxon>
        <taxon>Stichotrichia</taxon>
        <taxon>Sporadotrichida</taxon>
        <taxon>Oxytrichidae</taxon>
        <taxon>Stylonychinae</taxon>
        <taxon>Stylonychia</taxon>
    </lineage>
</organism>
<keyword evidence="1" id="KW-0175">Coiled coil</keyword>
<feature type="coiled-coil region" evidence="1">
    <location>
        <begin position="63"/>
        <end position="91"/>
    </location>
</feature>
<dbReference type="AlphaFoldDB" id="A0A078A624"/>
<dbReference type="Proteomes" id="UP000039865">
    <property type="component" value="Unassembled WGS sequence"/>
</dbReference>
<evidence type="ECO:0000313" key="2">
    <source>
        <dbReference type="EMBL" id="CDW77346.1"/>
    </source>
</evidence>
<dbReference type="EMBL" id="CCKQ01006056">
    <property type="protein sequence ID" value="CDW77346.1"/>
    <property type="molecule type" value="Genomic_DNA"/>
</dbReference>
<dbReference type="InParanoid" id="A0A078A624"/>
<evidence type="ECO:0000256" key="1">
    <source>
        <dbReference type="SAM" id="Coils"/>
    </source>
</evidence>
<evidence type="ECO:0000313" key="3">
    <source>
        <dbReference type="Proteomes" id="UP000039865"/>
    </source>
</evidence>